<dbReference type="Proteomes" id="UP000265515">
    <property type="component" value="Unassembled WGS sequence"/>
</dbReference>
<feature type="compositionally biased region" description="Acidic residues" evidence="1">
    <location>
        <begin position="396"/>
        <end position="405"/>
    </location>
</feature>
<feature type="compositionally biased region" description="Basic and acidic residues" evidence="1">
    <location>
        <begin position="261"/>
        <end position="271"/>
    </location>
</feature>
<feature type="compositionally biased region" description="Basic and acidic residues" evidence="1">
    <location>
        <begin position="349"/>
        <end position="377"/>
    </location>
</feature>
<dbReference type="EMBL" id="BFEA01000072">
    <property type="protein sequence ID" value="GBG66340.1"/>
    <property type="molecule type" value="Genomic_DNA"/>
</dbReference>
<keyword evidence="3" id="KW-1185">Reference proteome</keyword>
<feature type="region of interest" description="Disordered" evidence="1">
    <location>
        <begin position="248"/>
        <end position="406"/>
    </location>
</feature>
<feature type="compositionally biased region" description="Basic residues" evidence="1">
    <location>
        <begin position="1152"/>
        <end position="1170"/>
    </location>
</feature>
<organism evidence="2 3">
    <name type="scientific">Chara braunii</name>
    <name type="common">Braun's stonewort</name>
    <dbReference type="NCBI Taxonomy" id="69332"/>
    <lineage>
        <taxon>Eukaryota</taxon>
        <taxon>Viridiplantae</taxon>
        <taxon>Streptophyta</taxon>
        <taxon>Charophyceae</taxon>
        <taxon>Charales</taxon>
        <taxon>Characeae</taxon>
        <taxon>Chara</taxon>
    </lineage>
</organism>
<feature type="region of interest" description="Disordered" evidence="1">
    <location>
        <begin position="1104"/>
        <end position="1182"/>
    </location>
</feature>
<proteinExistence type="predicted"/>
<evidence type="ECO:0000256" key="1">
    <source>
        <dbReference type="SAM" id="MobiDB-lite"/>
    </source>
</evidence>
<feature type="region of interest" description="Disordered" evidence="1">
    <location>
        <begin position="161"/>
        <end position="230"/>
    </location>
</feature>
<feature type="compositionally biased region" description="Low complexity" evidence="1">
    <location>
        <begin position="194"/>
        <end position="205"/>
    </location>
</feature>
<sequence>MQVTSTAVLHAQVWCACRRQIAQHKRDASDPLKPRCGSVMFIAAHGDTTRLAGSIVECGDEGDDIFKFTLWKLYRSGGSVDEHAKGCKVAGKTFGGYGAGAMALPFFVPLSPGHDEAVHVKVFLEVWVASVDLGSGMDVDPGTSIRRPVGFARGVSFGRGVGGKGGLPGTPPDPAVGMSDNSEEERASAPLKPGLQGSRRQGLLGKSPIRTSVGGGVSELLEQASRSTPPRRLVERIGEFVRGMKVAKLSTGDRPGGSQVREVRGADETTRSVRLAPTHLQTDASPHREAGGNVPGDEELLELWATREISPETTQSGGKRNLPGEEEREGVEALKRQRKEGGSVQTPTTKERGSVEKRKRVGGGDDTPRESSTRQRTGESSGKRSKSAKERKADEGDTGEGDDGVEINLNTFNIDKAFFLEMKTGGAEGRCKKKKEWAEKLRYYLPLVMADESVFVLAEKFYNEWSKGKLMASDGRRWTEKPPTHEEVAKPGLLTLNDSQGLKKHASYVKVDDPSLKKGKGKPKKGAEEKTYYVQVPEPDVHCWNELADLADHEKKRLLNGVLNLTVVWVQSSSKKLGEQGKYSVKEMVDIIKIDRIMLRLWHYMEFKYEEKEEWNVRSSFFRSKRQLLDEYVDNGLDEKLWNESGKFFNDTTYVNKCPQYLGCQHDNNVKKTVALVNDPHFPAEWKRVVLSVITGDRAQSRKGPRGIDECINILWRKTNAVTELAPFVVDPLNAMDCKDALEKLGHQLRSHTCVLDLSGTVDRSRWDSGAFASDVWEEPDVMHILFKGEDPRLLTQPVYEGTVSEDDAAALRRKQKVTPTDVEEKPFKSLHFSDFGNLSQRQAVYKEFERNPNQLCSGVESASPGKARLGLGGDSTQLEYTVQFVDHEVRSTAYACDFHHVIVEPIYDPSKDMFFKLTPKKRRQVYSFLFGHQPKCRFDAQYVMRKQVAIAVFQGYHGASRSNAVGFMKRLEYVFFDEGVTDPADFTLDNYRLTFGEDDDFNIETERKEMVVRDMSGGWEYDDRWDLDTFKSQAYEAVLHKLVEVNRRSKDDPALLAYADSLFNLLQANKWLEVSSAFYSLPLSPSLNHVSWELPVLTPPTGVVVRKSRGKDDEGDGQGGSQRGTGEGSEQRSTKQRFPGHEGGGEGKKGSREKKKTRSGEKTKHHRRDGKGSDVDGEDDGAALAATCSTSMETGNDFRSRLAQRPDEQDSVISSTSATHFIDTVGGTVVAKDGTCPTQLQTQVADCLGSIRTTETTSLSGTQCLAGSETTAYLGSDCDKLEPFSVSTHQEVRINLNLEVHAVKKAQRSTEHELTFRVSEHLSNEIRIDPNQEDMSTMTADWCKDAVMLCMEVHKELQADCPSSVVGVRDNAMKSLEGELAPSSNVQSRTLGEGCPVTVRASLTVLSDSAVKADMSAPSDSVEARMNPNLGDVSMSLDYAALGTAVVRMHPKQTNAGLELAGVEGCGQVTTFDKADGSSPLHSAEDRIDLKPGDVSMPHVTFVNEMRAVDLDQRLGTGYEDPLYSVLHDEAMGEDLLKKASNVVEDKLFYLSDDDKDTSHEDKKVRGGKVLFDIHGTLSPTQYDTGAMEKTQPDNVVDLVALSPERSGIKLSVVDMEDLRHREEFMPSPIIDADISNLSSFPGGLEHVIAASTRRGSTIVLGLPSVDSDDVEAKPGKH</sequence>
<feature type="compositionally biased region" description="Basic and acidic residues" evidence="1">
    <location>
        <begin position="322"/>
        <end position="341"/>
    </location>
</feature>
<accession>A0A388K8H3</accession>
<evidence type="ECO:0000313" key="3">
    <source>
        <dbReference type="Proteomes" id="UP000265515"/>
    </source>
</evidence>
<gene>
    <name evidence="2" type="ORF">CBR_g58830</name>
</gene>
<reference evidence="2 3" key="1">
    <citation type="journal article" date="2018" name="Cell">
        <title>The Chara Genome: Secondary Complexity and Implications for Plant Terrestrialization.</title>
        <authorList>
            <person name="Nishiyama T."/>
            <person name="Sakayama H."/>
            <person name="Vries J.D."/>
            <person name="Buschmann H."/>
            <person name="Saint-Marcoux D."/>
            <person name="Ullrich K.K."/>
            <person name="Haas F.B."/>
            <person name="Vanderstraeten L."/>
            <person name="Becker D."/>
            <person name="Lang D."/>
            <person name="Vosolsobe S."/>
            <person name="Rombauts S."/>
            <person name="Wilhelmsson P.K.I."/>
            <person name="Janitza P."/>
            <person name="Kern R."/>
            <person name="Heyl A."/>
            <person name="Rumpler F."/>
            <person name="Villalobos L.I.A.C."/>
            <person name="Clay J.M."/>
            <person name="Skokan R."/>
            <person name="Toyoda A."/>
            <person name="Suzuki Y."/>
            <person name="Kagoshima H."/>
            <person name="Schijlen E."/>
            <person name="Tajeshwar N."/>
            <person name="Catarino B."/>
            <person name="Hetherington A.J."/>
            <person name="Saltykova A."/>
            <person name="Bonnot C."/>
            <person name="Breuninger H."/>
            <person name="Symeonidi A."/>
            <person name="Radhakrishnan G.V."/>
            <person name="Van Nieuwerburgh F."/>
            <person name="Deforce D."/>
            <person name="Chang C."/>
            <person name="Karol K.G."/>
            <person name="Hedrich R."/>
            <person name="Ulvskov P."/>
            <person name="Glockner G."/>
            <person name="Delwiche C.F."/>
            <person name="Petrasek J."/>
            <person name="Van de Peer Y."/>
            <person name="Friml J."/>
            <person name="Beilby M."/>
            <person name="Dolan L."/>
            <person name="Kohara Y."/>
            <person name="Sugano S."/>
            <person name="Fujiyama A."/>
            <person name="Delaux P.-M."/>
            <person name="Quint M."/>
            <person name="TheiBen G."/>
            <person name="Hagemann M."/>
            <person name="Harholt J."/>
            <person name="Dunand C."/>
            <person name="Zachgo S."/>
            <person name="Langdale J."/>
            <person name="Maumus F."/>
            <person name="Straeten D.V.D."/>
            <person name="Gould S.B."/>
            <person name="Rensing S.A."/>
        </authorList>
    </citation>
    <scope>NUCLEOTIDE SEQUENCE [LARGE SCALE GENOMIC DNA]</scope>
    <source>
        <strain evidence="2 3">S276</strain>
    </source>
</reference>
<protein>
    <submittedName>
        <fullName evidence="2">Uncharacterized protein</fullName>
    </submittedName>
</protein>
<feature type="compositionally biased region" description="Gly residues" evidence="1">
    <location>
        <begin position="1118"/>
        <end position="1128"/>
    </location>
</feature>
<evidence type="ECO:0000313" key="2">
    <source>
        <dbReference type="EMBL" id="GBG66340.1"/>
    </source>
</evidence>
<dbReference type="Gramene" id="GBG66340">
    <property type="protein sequence ID" value="GBG66340"/>
    <property type="gene ID" value="CBR_g58830"/>
</dbReference>
<name>A0A388K8H3_CHABU</name>
<feature type="compositionally biased region" description="Basic and acidic residues" evidence="1">
    <location>
        <begin position="1130"/>
        <end position="1151"/>
    </location>
</feature>
<comment type="caution">
    <text evidence="2">The sequence shown here is derived from an EMBL/GenBank/DDBJ whole genome shotgun (WGS) entry which is preliminary data.</text>
</comment>